<organism evidence="2">
    <name type="scientific">Candidatus Kentrum sp. LFY</name>
    <dbReference type="NCBI Taxonomy" id="2126342"/>
    <lineage>
        <taxon>Bacteria</taxon>
        <taxon>Pseudomonadati</taxon>
        <taxon>Pseudomonadota</taxon>
        <taxon>Gammaproteobacteria</taxon>
        <taxon>Candidatus Kentrum</taxon>
    </lineage>
</organism>
<protein>
    <recommendedName>
        <fullName evidence="3">DUF2730 family protein</fullName>
    </recommendedName>
</protein>
<accession>A0A450WI59</accession>
<gene>
    <name evidence="2" type="ORF">BECKLFY1418C_GA0070996_102536</name>
</gene>
<feature type="transmembrane region" description="Helical" evidence="1">
    <location>
        <begin position="21"/>
        <end position="36"/>
    </location>
</feature>
<evidence type="ECO:0000313" key="2">
    <source>
        <dbReference type="EMBL" id="VFK16713.1"/>
    </source>
</evidence>
<keyword evidence="1" id="KW-1133">Transmembrane helix</keyword>
<dbReference type="EMBL" id="CAADFN010000025">
    <property type="protein sequence ID" value="VFK16713.1"/>
    <property type="molecule type" value="Genomic_DNA"/>
</dbReference>
<reference evidence="2" key="1">
    <citation type="submission" date="2019-02" db="EMBL/GenBank/DDBJ databases">
        <authorList>
            <person name="Gruber-Vodicka R. H."/>
            <person name="Seah K. B. B."/>
        </authorList>
    </citation>
    <scope>NUCLEOTIDE SEQUENCE</scope>
    <source>
        <strain evidence="2">BECK_BY7</strain>
    </source>
</reference>
<evidence type="ECO:0000256" key="1">
    <source>
        <dbReference type="SAM" id="Phobius"/>
    </source>
</evidence>
<proteinExistence type="predicted"/>
<sequence length="134" mass="15031">MAATTQTSGLIIDLAPHLKDILVWLGLAAVTVYTMLSKRSQVNKEKIKTLEGESHEWQADHESEANEKFNALNIRVNELEIKMEYSPNHKDMERISDKISSLERGFSELRGELQGVGNAIDKLPIKIAMAQKQG</sequence>
<dbReference type="AlphaFoldDB" id="A0A450WI59"/>
<keyword evidence="1" id="KW-0472">Membrane</keyword>
<keyword evidence="1" id="KW-0812">Transmembrane</keyword>
<name>A0A450WI59_9GAMM</name>
<evidence type="ECO:0008006" key="3">
    <source>
        <dbReference type="Google" id="ProtNLM"/>
    </source>
</evidence>